<dbReference type="EMBL" id="VRZA01000006">
    <property type="protein sequence ID" value="TXS91326.1"/>
    <property type="molecule type" value="Genomic_DNA"/>
</dbReference>
<organism evidence="2 3">
    <name type="scientific">Parahaliea maris</name>
    <dbReference type="NCBI Taxonomy" id="2716870"/>
    <lineage>
        <taxon>Bacteria</taxon>
        <taxon>Pseudomonadati</taxon>
        <taxon>Pseudomonadota</taxon>
        <taxon>Gammaproteobacteria</taxon>
        <taxon>Cellvibrionales</taxon>
        <taxon>Halieaceae</taxon>
        <taxon>Parahaliea</taxon>
    </lineage>
</organism>
<keyword evidence="1" id="KW-1133">Transmembrane helix</keyword>
<protein>
    <submittedName>
        <fullName evidence="2">Prepilin-type N-terminal cleavage/methylation domain-containing protein</fullName>
    </submittedName>
</protein>
<dbReference type="Proteomes" id="UP000321039">
    <property type="component" value="Unassembled WGS sequence"/>
</dbReference>
<dbReference type="InterPro" id="IPR012902">
    <property type="entry name" value="N_methyl_site"/>
</dbReference>
<gene>
    <name evidence="2" type="ORF">FV139_16465</name>
</gene>
<accession>A0A5C8ZSA2</accession>
<keyword evidence="1" id="KW-0812">Transmembrane</keyword>
<evidence type="ECO:0000256" key="1">
    <source>
        <dbReference type="SAM" id="Phobius"/>
    </source>
</evidence>
<dbReference type="AlphaFoldDB" id="A0A5C8ZSA2"/>
<name>A0A5C8ZSA2_9GAMM</name>
<evidence type="ECO:0000313" key="2">
    <source>
        <dbReference type="EMBL" id="TXS91326.1"/>
    </source>
</evidence>
<keyword evidence="3" id="KW-1185">Reference proteome</keyword>
<evidence type="ECO:0000313" key="3">
    <source>
        <dbReference type="Proteomes" id="UP000321039"/>
    </source>
</evidence>
<dbReference type="Pfam" id="PF07963">
    <property type="entry name" value="N_methyl"/>
    <property type="match status" value="1"/>
</dbReference>
<dbReference type="NCBIfam" id="TIGR02532">
    <property type="entry name" value="IV_pilin_GFxxxE"/>
    <property type="match status" value="1"/>
</dbReference>
<keyword evidence="1" id="KW-0472">Membrane</keyword>
<reference evidence="2 3" key="1">
    <citation type="submission" date="2019-08" db="EMBL/GenBank/DDBJ databases">
        <title>Parahaliea maris sp. nov., isolated from the surface seawater.</title>
        <authorList>
            <person name="Liu Y."/>
        </authorList>
    </citation>
    <scope>NUCLEOTIDE SEQUENCE [LARGE SCALE GENOMIC DNA]</scope>
    <source>
        <strain evidence="2 3">HSLHS9</strain>
    </source>
</reference>
<proteinExistence type="predicted"/>
<sequence length="209" mass="22465">MAGSAPRLPRATMPGFTLVEVVVALSILSMIMLATVTALRTFGRTQATLQSVTERVDEVRLGSSLLRDLVASAVVGTEGGSGGLGLGGSGGSSRQALMRGDDDSVIWRATVLFGESYGGAYVLRLGRADDELVLAWSDQPDLPEDIDWSRAPSKTVVSGLQDFSVGYREAYGEPWTSEWTGEGTPLLVRFRIKTRDRYWPDLVALVPGK</sequence>
<feature type="transmembrane region" description="Helical" evidence="1">
    <location>
        <begin position="16"/>
        <end position="39"/>
    </location>
</feature>
<comment type="caution">
    <text evidence="2">The sequence shown here is derived from an EMBL/GenBank/DDBJ whole genome shotgun (WGS) entry which is preliminary data.</text>
</comment>
<dbReference type="RefSeq" id="WP_148069560.1">
    <property type="nucleotide sequence ID" value="NZ_VRZA01000006.1"/>
</dbReference>